<protein>
    <submittedName>
        <fullName evidence="2">Uncharacterized protein</fullName>
    </submittedName>
</protein>
<evidence type="ECO:0000313" key="2">
    <source>
        <dbReference type="EMBL" id="RRR65747.1"/>
    </source>
</evidence>
<feature type="transmembrane region" description="Helical" evidence="1">
    <location>
        <begin position="176"/>
        <end position="196"/>
    </location>
</feature>
<keyword evidence="1" id="KW-1133">Transmembrane helix</keyword>
<keyword evidence="1" id="KW-0472">Membrane</keyword>
<comment type="caution">
    <text evidence="2">The sequence shown here is derived from an EMBL/GenBank/DDBJ whole genome shotgun (WGS) entry which is preliminary data.</text>
</comment>
<dbReference type="Proteomes" id="UP000280307">
    <property type="component" value="Unassembled WGS sequence"/>
</dbReference>
<gene>
    <name evidence="2" type="ORF">EI684_22260</name>
</gene>
<proteinExistence type="predicted"/>
<dbReference type="AlphaFoldDB" id="A0A426TQX8"/>
<reference evidence="2 3" key="1">
    <citation type="submission" date="2018-12" db="EMBL/GenBank/DDBJ databases">
        <title>Genome Sequence of Candidatus Viridilinea halotolerans isolated from saline sulfide-rich spring.</title>
        <authorList>
            <person name="Grouzdev D.S."/>
            <person name="Burganskaya E.I."/>
            <person name="Krutkina M.S."/>
            <person name="Sukhacheva M.V."/>
            <person name="Gorlenko V.M."/>
        </authorList>
    </citation>
    <scope>NUCLEOTIDE SEQUENCE [LARGE SCALE GENOMIC DNA]</scope>
    <source>
        <strain evidence="2">Chok-6</strain>
    </source>
</reference>
<keyword evidence="1" id="KW-0812">Transmembrane</keyword>
<evidence type="ECO:0000256" key="1">
    <source>
        <dbReference type="SAM" id="Phobius"/>
    </source>
</evidence>
<sequence>MTTATQDKKQFEQAQAFIEERILTQWQQWRTWLTLHRERHALNEELQSLQEGADGGFDAEERPQAIRLRAIEAHLVAAMSSELRAEFADIFEARRAFFVEKHRRDHGNVPRDAASFDREAYDSLLDMCQGDPATSRPGRVPFQGKWYSLDTAALNRTPKAASFAVSRKRGGVDRAYFIQVGGAGILLVVILAFFFWPEQRPVTALPTTPAAVAVNDAPAAIWMPMQLTLPSATGAMTTFTVQAVDAAGWPPSAPASQTAGWRSAVAWPLELCVPRAVMPPAGTQVQILSAHGAPERTYHLRAAHDTTGRTPPSLRLRACDGDVMLVGTLTQTLPAPHATLGEAQALPGIPTLAVVEIVARGPAVDAAIPAGRVQVEVVVQREPDASVVLDWNTVRPELLVATGQVAGMSAPPQPEGAERVRLRFLIPTLDAPVEALWRISDLTTGAVRDWRLTIPVPLTRDAYLSERLRVEPPQATLHDDGRLDLTLLLATTGGAPLALRYEDIRVTHGEVPLPLPAMTQTDLTVPADESLTVAFTVIPMIDTDEDLIVAIGHRRFAVTWAATGGGAP</sequence>
<organism evidence="2 3">
    <name type="scientific">Candidatus Viridilinea halotolerans</name>
    <dbReference type="NCBI Taxonomy" id="2491704"/>
    <lineage>
        <taxon>Bacteria</taxon>
        <taxon>Bacillati</taxon>
        <taxon>Chloroflexota</taxon>
        <taxon>Chloroflexia</taxon>
        <taxon>Chloroflexales</taxon>
        <taxon>Chloroflexineae</taxon>
        <taxon>Oscillochloridaceae</taxon>
        <taxon>Candidatus Viridilinea</taxon>
    </lineage>
</organism>
<dbReference type="EMBL" id="RSAS01000918">
    <property type="protein sequence ID" value="RRR65747.1"/>
    <property type="molecule type" value="Genomic_DNA"/>
</dbReference>
<accession>A0A426TQX8</accession>
<name>A0A426TQX8_9CHLR</name>
<evidence type="ECO:0000313" key="3">
    <source>
        <dbReference type="Proteomes" id="UP000280307"/>
    </source>
</evidence>